<accession>A0A2G5CLI6</accession>
<dbReference type="Proteomes" id="UP000230069">
    <property type="component" value="Unassembled WGS sequence"/>
</dbReference>
<evidence type="ECO:0000256" key="2">
    <source>
        <dbReference type="ARBA" id="ARBA00022927"/>
    </source>
</evidence>
<keyword evidence="4" id="KW-1133">Transmembrane helix</keyword>
<dbReference type="GO" id="GO:0048278">
    <property type="term" value="P:vesicle docking"/>
    <property type="evidence" value="ECO:0007669"/>
    <property type="project" value="TreeGrafter"/>
</dbReference>
<feature type="compositionally biased region" description="Basic and acidic residues" evidence="3">
    <location>
        <begin position="159"/>
        <end position="168"/>
    </location>
</feature>
<proteinExistence type="inferred from homology"/>
<dbReference type="PROSITE" id="PS50192">
    <property type="entry name" value="T_SNARE"/>
    <property type="match status" value="1"/>
</dbReference>
<dbReference type="OrthoDB" id="421009at2759"/>
<dbReference type="GO" id="GO:0006906">
    <property type="term" value="P:vesicle fusion"/>
    <property type="evidence" value="ECO:0007669"/>
    <property type="project" value="TreeGrafter"/>
</dbReference>
<dbReference type="STRING" id="218851.A0A2G5CLI6"/>
<dbReference type="InterPro" id="IPR000727">
    <property type="entry name" value="T_SNARE_dom"/>
</dbReference>
<evidence type="ECO:0000313" key="6">
    <source>
        <dbReference type="EMBL" id="PIA32141.1"/>
    </source>
</evidence>
<sequence>MASSSAGFSSCRDRTSELHSLSERLKKTEGIISNDPQTSTSSSSSSLSQSQFKTKASRILLGINETSQKISRLAKLSTRSSMFDDPLVEIEELTALITNDIGSLKMAVLDLETLQRLEIADENCSKDRADHVTTICEDLKTRLMGTTKQSQDVLTQRTENLKARESRKQIFSTNASREKPLLNQAKPLTEPPPWSNNANGVSPPSTMASSEAQSGSHLRRRLAADSSPSHNMEMSMLQQVVPRQEYVQNRASPLQNIESTISELGGIFGQLAVMVAQQGEIAIRIDENMDESLSNVEGARSALLKNLNRISSNRWLLIKIFAVLIFFLMVFVFFVV</sequence>
<feature type="compositionally biased region" description="Low complexity" evidence="3">
    <location>
        <begin position="37"/>
        <end position="49"/>
    </location>
</feature>
<dbReference type="FunCoup" id="A0A2G5CLI6">
    <property type="interactions" value="3356"/>
</dbReference>
<dbReference type="SMART" id="SM00397">
    <property type="entry name" value="t_SNARE"/>
    <property type="match status" value="1"/>
</dbReference>
<dbReference type="AlphaFoldDB" id="A0A2G5CLI6"/>
<dbReference type="Gene3D" id="1.20.58.70">
    <property type="match status" value="1"/>
</dbReference>
<dbReference type="GO" id="GO:0005484">
    <property type="term" value="F:SNAP receptor activity"/>
    <property type="evidence" value="ECO:0007669"/>
    <property type="project" value="InterPro"/>
</dbReference>
<feature type="domain" description="T-SNARE coiled-coil homology" evidence="5">
    <location>
        <begin position="244"/>
        <end position="306"/>
    </location>
</feature>
<dbReference type="Pfam" id="PF05739">
    <property type="entry name" value="SNARE"/>
    <property type="match status" value="1"/>
</dbReference>
<keyword evidence="7" id="KW-1185">Reference proteome</keyword>
<keyword evidence="4" id="KW-0472">Membrane</keyword>
<protein>
    <recommendedName>
        <fullName evidence="5">t-SNARE coiled-coil homology domain-containing protein</fullName>
    </recommendedName>
</protein>
<dbReference type="InterPro" id="IPR010989">
    <property type="entry name" value="SNARE"/>
</dbReference>
<feature type="compositionally biased region" description="Polar residues" evidence="3">
    <location>
        <begin position="195"/>
        <end position="216"/>
    </location>
</feature>
<dbReference type="InterPro" id="IPR045242">
    <property type="entry name" value="Syntaxin"/>
</dbReference>
<dbReference type="PANTHER" id="PTHR19957:SF228">
    <property type="entry name" value="SYNTAXIN-31"/>
    <property type="match status" value="1"/>
</dbReference>
<dbReference type="InParanoid" id="A0A2G5CLI6"/>
<feature type="transmembrane region" description="Helical" evidence="4">
    <location>
        <begin position="315"/>
        <end position="335"/>
    </location>
</feature>
<dbReference type="GO" id="GO:0031201">
    <property type="term" value="C:SNARE complex"/>
    <property type="evidence" value="ECO:0007669"/>
    <property type="project" value="TreeGrafter"/>
</dbReference>
<organism evidence="6 7">
    <name type="scientific">Aquilegia coerulea</name>
    <name type="common">Rocky mountain columbine</name>
    <dbReference type="NCBI Taxonomy" id="218851"/>
    <lineage>
        <taxon>Eukaryota</taxon>
        <taxon>Viridiplantae</taxon>
        <taxon>Streptophyta</taxon>
        <taxon>Embryophyta</taxon>
        <taxon>Tracheophyta</taxon>
        <taxon>Spermatophyta</taxon>
        <taxon>Magnoliopsida</taxon>
        <taxon>Ranunculales</taxon>
        <taxon>Ranunculaceae</taxon>
        <taxon>Thalictroideae</taxon>
        <taxon>Aquilegia</taxon>
    </lineage>
</organism>
<name>A0A2G5CLI6_AQUCA</name>
<dbReference type="EMBL" id="KZ305062">
    <property type="protein sequence ID" value="PIA32141.1"/>
    <property type="molecule type" value="Genomic_DNA"/>
</dbReference>
<dbReference type="InterPro" id="IPR006012">
    <property type="entry name" value="Syntaxin/epimorphin_CS"/>
</dbReference>
<dbReference type="GO" id="GO:0000139">
    <property type="term" value="C:Golgi membrane"/>
    <property type="evidence" value="ECO:0007669"/>
    <property type="project" value="TreeGrafter"/>
</dbReference>
<feature type="region of interest" description="Disordered" evidence="3">
    <location>
        <begin position="1"/>
        <end position="49"/>
    </location>
</feature>
<evidence type="ECO:0000313" key="7">
    <source>
        <dbReference type="Proteomes" id="UP000230069"/>
    </source>
</evidence>
<keyword evidence="2" id="KW-0813">Transport</keyword>
<evidence type="ECO:0000256" key="3">
    <source>
        <dbReference type="SAM" id="MobiDB-lite"/>
    </source>
</evidence>
<dbReference type="CDD" id="cd15844">
    <property type="entry name" value="SNARE_syntaxin5"/>
    <property type="match status" value="1"/>
</dbReference>
<reference evidence="6 7" key="1">
    <citation type="submission" date="2017-09" db="EMBL/GenBank/DDBJ databases">
        <title>WGS assembly of Aquilegia coerulea Goldsmith.</title>
        <authorList>
            <person name="Hodges S."/>
            <person name="Kramer E."/>
            <person name="Nordborg M."/>
            <person name="Tomkins J."/>
            <person name="Borevitz J."/>
            <person name="Derieg N."/>
            <person name="Yan J."/>
            <person name="Mihaltcheva S."/>
            <person name="Hayes R.D."/>
            <person name="Rokhsar D."/>
        </authorList>
    </citation>
    <scope>NUCLEOTIDE SEQUENCE [LARGE SCALE GENOMIC DNA]</scope>
    <source>
        <strain evidence="7">cv. Goldsmith</strain>
    </source>
</reference>
<evidence type="ECO:0000259" key="5">
    <source>
        <dbReference type="PROSITE" id="PS50192"/>
    </source>
</evidence>
<feature type="region of interest" description="Disordered" evidence="3">
    <location>
        <begin position="150"/>
        <end position="228"/>
    </location>
</feature>
<dbReference type="GO" id="GO:0006886">
    <property type="term" value="P:intracellular protein transport"/>
    <property type="evidence" value="ECO:0007669"/>
    <property type="project" value="InterPro"/>
</dbReference>
<gene>
    <name evidence="6" type="ORF">AQUCO_04500028v1</name>
</gene>
<keyword evidence="4" id="KW-0812">Transmembrane</keyword>
<dbReference type="GO" id="GO:0000149">
    <property type="term" value="F:SNARE binding"/>
    <property type="evidence" value="ECO:0007669"/>
    <property type="project" value="TreeGrafter"/>
</dbReference>
<keyword evidence="2" id="KW-0653">Protein transport</keyword>
<comment type="similarity">
    <text evidence="1">Belongs to the syntaxin family.</text>
</comment>
<dbReference type="PANTHER" id="PTHR19957">
    <property type="entry name" value="SYNTAXIN"/>
    <property type="match status" value="1"/>
</dbReference>
<dbReference type="PROSITE" id="PS00914">
    <property type="entry name" value="SYNTAXIN"/>
    <property type="match status" value="1"/>
</dbReference>
<evidence type="ECO:0000256" key="4">
    <source>
        <dbReference type="SAM" id="Phobius"/>
    </source>
</evidence>
<dbReference type="SUPFAM" id="SSF47661">
    <property type="entry name" value="t-snare proteins"/>
    <property type="match status" value="1"/>
</dbReference>
<dbReference type="GO" id="GO:0006888">
    <property type="term" value="P:endoplasmic reticulum to Golgi vesicle-mediated transport"/>
    <property type="evidence" value="ECO:0007669"/>
    <property type="project" value="TreeGrafter"/>
</dbReference>
<feature type="compositionally biased region" description="Basic and acidic residues" evidence="3">
    <location>
        <begin position="11"/>
        <end position="29"/>
    </location>
</feature>
<evidence type="ECO:0000256" key="1">
    <source>
        <dbReference type="ARBA" id="ARBA00009063"/>
    </source>
</evidence>